<dbReference type="Proteomes" id="UP001412067">
    <property type="component" value="Unassembled WGS sequence"/>
</dbReference>
<sequence>MSIFHLLEVVTRRDSQGEPTQDNAAIQHEPNLPRSQIPLLIVALKPAAPTQLIMMGLSSYPRTTRKTHVKASPCPIWGEDGFPELDISAEDHELSSLGTPSGPTPQRMSSPLCELLTDPRA</sequence>
<protein>
    <submittedName>
        <fullName evidence="2">Uncharacterized protein</fullName>
    </submittedName>
</protein>
<reference evidence="2 3" key="1">
    <citation type="journal article" date="2022" name="Nat. Plants">
        <title>Genomes of leafy and leafless Platanthera orchids illuminate the evolution of mycoheterotrophy.</title>
        <authorList>
            <person name="Li M.H."/>
            <person name="Liu K.W."/>
            <person name="Li Z."/>
            <person name="Lu H.C."/>
            <person name="Ye Q.L."/>
            <person name="Zhang D."/>
            <person name="Wang J.Y."/>
            <person name="Li Y.F."/>
            <person name="Zhong Z.M."/>
            <person name="Liu X."/>
            <person name="Yu X."/>
            <person name="Liu D.K."/>
            <person name="Tu X.D."/>
            <person name="Liu B."/>
            <person name="Hao Y."/>
            <person name="Liao X.Y."/>
            <person name="Jiang Y.T."/>
            <person name="Sun W.H."/>
            <person name="Chen J."/>
            <person name="Chen Y.Q."/>
            <person name="Ai Y."/>
            <person name="Zhai J.W."/>
            <person name="Wu S.S."/>
            <person name="Zhou Z."/>
            <person name="Hsiao Y.Y."/>
            <person name="Wu W.L."/>
            <person name="Chen Y.Y."/>
            <person name="Lin Y.F."/>
            <person name="Hsu J.L."/>
            <person name="Li C.Y."/>
            <person name="Wang Z.W."/>
            <person name="Zhao X."/>
            <person name="Zhong W.Y."/>
            <person name="Ma X.K."/>
            <person name="Ma L."/>
            <person name="Huang J."/>
            <person name="Chen G.Z."/>
            <person name="Huang M.Z."/>
            <person name="Huang L."/>
            <person name="Peng D.H."/>
            <person name="Luo Y.B."/>
            <person name="Zou S.Q."/>
            <person name="Chen S.P."/>
            <person name="Lan S."/>
            <person name="Tsai W.C."/>
            <person name="Van de Peer Y."/>
            <person name="Liu Z.J."/>
        </authorList>
    </citation>
    <scope>NUCLEOTIDE SEQUENCE [LARGE SCALE GENOMIC DNA]</scope>
    <source>
        <strain evidence="2">Lor288</strain>
    </source>
</reference>
<evidence type="ECO:0000313" key="2">
    <source>
        <dbReference type="EMBL" id="KAK8959102.1"/>
    </source>
</evidence>
<evidence type="ECO:0000313" key="3">
    <source>
        <dbReference type="Proteomes" id="UP001412067"/>
    </source>
</evidence>
<organism evidence="2 3">
    <name type="scientific">Platanthera guangdongensis</name>
    <dbReference type="NCBI Taxonomy" id="2320717"/>
    <lineage>
        <taxon>Eukaryota</taxon>
        <taxon>Viridiplantae</taxon>
        <taxon>Streptophyta</taxon>
        <taxon>Embryophyta</taxon>
        <taxon>Tracheophyta</taxon>
        <taxon>Spermatophyta</taxon>
        <taxon>Magnoliopsida</taxon>
        <taxon>Liliopsida</taxon>
        <taxon>Asparagales</taxon>
        <taxon>Orchidaceae</taxon>
        <taxon>Orchidoideae</taxon>
        <taxon>Orchideae</taxon>
        <taxon>Orchidinae</taxon>
        <taxon>Platanthera</taxon>
    </lineage>
</organism>
<dbReference type="EMBL" id="JBBWWR010000012">
    <property type="protein sequence ID" value="KAK8959102.1"/>
    <property type="molecule type" value="Genomic_DNA"/>
</dbReference>
<feature type="region of interest" description="Disordered" evidence="1">
    <location>
        <begin position="85"/>
        <end position="121"/>
    </location>
</feature>
<evidence type="ECO:0000256" key="1">
    <source>
        <dbReference type="SAM" id="MobiDB-lite"/>
    </source>
</evidence>
<keyword evidence="3" id="KW-1185">Reference proteome</keyword>
<accession>A0ABR2M4N7</accession>
<name>A0ABR2M4N7_9ASPA</name>
<feature type="region of interest" description="Disordered" evidence="1">
    <location>
        <begin position="12"/>
        <end position="31"/>
    </location>
</feature>
<gene>
    <name evidence="2" type="ORF">KSP40_PGU011637</name>
</gene>
<comment type="caution">
    <text evidence="2">The sequence shown here is derived from an EMBL/GenBank/DDBJ whole genome shotgun (WGS) entry which is preliminary data.</text>
</comment>
<feature type="compositionally biased region" description="Polar residues" evidence="1">
    <location>
        <begin position="96"/>
        <end position="109"/>
    </location>
</feature>
<proteinExistence type="predicted"/>